<proteinExistence type="predicted"/>
<dbReference type="InterPro" id="IPR008397">
    <property type="entry name" value="Alginate_lyase_dom"/>
</dbReference>
<dbReference type="Pfam" id="PF05426">
    <property type="entry name" value="Alginate_lyase"/>
    <property type="match status" value="1"/>
</dbReference>
<dbReference type="RefSeq" id="WP_072305066.1">
    <property type="nucleotide sequence ID" value="NZ_FPIY01000011.1"/>
</dbReference>
<dbReference type="PANTHER" id="PTHR39210">
    <property type="entry name" value="HEPARIN-SULFATE LYASE"/>
    <property type="match status" value="1"/>
</dbReference>
<dbReference type="GO" id="GO:0016829">
    <property type="term" value="F:lyase activity"/>
    <property type="evidence" value="ECO:0007669"/>
    <property type="project" value="UniProtKB-KW"/>
</dbReference>
<dbReference type="AlphaFoldDB" id="A0A1K1RAM4"/>
<dbReference type="EMBL" id="FPIY01000011">
    <property type="protein sequence ID" value="SFW69199.1"/>
    <property type="molecule type" value="Genomic_DNA"/>
</dbReference>
<evidence type="ECO:0000313" key="7">
    <source>
        <dbReference type="EMBL" id="SFW69199.1"/>
    </source>
</evidence>
<dbReference type="Gene3D" id="1.50.10.100">
    <property type="entry name" value="Chondroitin AC/alginate lyase"/>
    <property type="match status" value="1"/>
</dbReference>
<accession>A0A1K1RAM4</accession>
<keyword evidence="4 7" id="KW-0456">Lyase</keyword>
<dbReference type="OrthoDB" id="9772435at2"/>
<feature type="domain" description="Heparinase II/III-like C-terminal" evidence="6">
    <location>
        <begin position="404"/>
        <end position="661"/>
    </location>
</feature>
<keyword evidence="8" id="KW-1185">Reference proteome</keyword>
<evidence type="ECO:0000256" key="2">
    <source>
        <dbReference type="ARBA" id="ARBA00022729"/>
    </source>
</evidence>
<name>A0A1K1RAM4_9FLAO</name>
<dbReference type="Proteomes" id="UP000183257">
    <property type="component" value="Unassembled WGS sequence"/>
</dbReference>
<dbReference type="SUPFAM" id="SSF48230">
    <property type="entry name" value="Chondroitin AC/alginate lyase"/>
    <property type="match status" value="1"/>
</dbReference>
<evidence type="ECO:0000313" key="8">
    <source>
        <dbReference type="Proteomes" id="UP000183257"/>
    </source>
</evidence>
<evidence type="ECO:0000259" key="6">
    <source>
        <dbReference type="Pfam" id="PF07940"/>
    </source>
</evidence>
<reference evidence="8" key="1">
    <citation type="submission" date="2016-11" db="EMBL/GenBank/DDBJ databases">
        <authorList>
            <person name="Varghese N."/>
            <person name="Submissions S."/>
        </authorList>
    </citation>
    <scope>NUCLEOTIDE SEQUENCE [LARGE SCALE GENOMIC DNA]</scope>
    <source>
        <strain evidence="8">DSM 24786</strain>
    </source>
</reference>
<dbReference type="InterPro" id="IPR008929">
    <property type="entry name" value="Chondroitin_lyas"/>
</dbReference>
<keyword evidence="3" id="KW-0574">Periplasm</keyword>
<keyword evidence="2" id="KW-0732">Signal</keyword>
<dbReference type="PANTHER" id="PTHR39210:SF1">
    <property type="entry name" value="HEPARIN-SULFATE LYASE"/>
    <property type="match status" value="1"/>
</dbReference>
<dbReference type="GO" id="GO:0042597">
    <property type="term" value="C:periplasmic space"/>
    <property type="evidence" value="ECO:0007669"/>
    <property type="project" value="UniProtKB-SubCell"/>
</dbReference>
<dbReference type="STRING" id="76595.SAMN05660313_03462"/>
<evidence type="ECO:0000256" key="4">
    <source>
        <dbReference type="ARBA" id="ARBA00023239"/>
    </source>
</evidence>
<dbReference type="InterPro" id="IPR012480">
    <property type="entry name" value="Hepar_II_III_C"/>
</dbReference>
<dbReference type="PROSITE" id="PS51257">
    <property type="entry name" value="PROKAR_LIPOPROTEIN"/>
    <property type="match status" value="1"/>
</dbReference>
<evidence type="ECO:0000256" key="1">
    <source>
        <dbReference type="ARBA" id="ARBA00004418"/>
    </source>
</evidence>
<protein>
    <submittedName>
        <fullName evidence="7">Alginate lyase</fullName>
    </submittedName>
</protein>
<evidence type="ECO:0000256" key="3">
    <source>
        <dbReference type="ARBA" id="ARBA00022764"/>
    </source>
</evidence>
<evidence type="ECO:0000259" key="5">
    <source>
        <dbReference type="Pfam" id="PF05426"/>
    </source>
</evidence>
<comment type="subcellular location">
    <subcellularLocation>
        <location evidence="1">Periplasm</location>
    </subcellularLocation>
</comment>
<organism evidence="7 8">
    <name type="scientific">Cellulophaga fucicola</name>
    <dbReference type="NCBI Taxonomy" id="76595"/>
    <lineage>
        <taxon>Bacteria</taxon>
        <taxon>Pseudomonadati</taxon>
        <taxon>Bacteroidota</taxon>
        <taxon>Flavobacteriia</taxon>
        <taxon>Flavobacteriales</taxon>
        <taxon>Flavobacteriaceae</taxon>
        <taxon>Cellulophaga</taxon>
    </lineage>
</organism>
<dbReference type="Gene3D" id="2.70.98.70">
    <property type="match status" value="1"/>
</dbReference>
<feature type="domain" description="Alginate lyase" evidence="5">
    <location>
        <begin position="108"/>
        <end position="329"/>
    </location>
</feature>
<dbReference type="Pfam" id="PF07940">
    <property type="entry name" value="Hepar_II_III_C"/>
    <property type="match status" value="1"/>
</dbReference>
<sequence length="755" mass="85776">MVLKKYVFIISVFILSACKNDKAETIAENTSDKNSSHPSLILTKEGVKDIRAKLGTIPLFDKTLEAVKQEVDAEINAGIEIPIPKDFSGGYTHEQHKKNFLILQKAGVLFQILDDEKYAVYIRDMFMEYAKLYPTLPLHPQERSYARGKLFWQCLNDSNWLVYASQAYDCIYDWLSKEEREHLEKDLFIPFANFISKENPQFFNRVHNHSTWGNVAVGMIALVMDNDDLLNKALYGLKTDSIAADVKDDDGGFIKSKNQKVGFLANLDEPFSPDGYYTEGPYYQRYAMYPFLIFAQALENKKPELKIFEYKDGVLIKAVDALLNLSDKDGDFFPINDAQKGMSYYSRELVTAVDIAYHYGGKNSELLSIAKKQDKVNLDDTGLSIALGIKNNEVKPFTKESITLKDGPNGKQGAISIIRNSNLELVYKYTSQGLSHGHYDKLSFSLYNDGKEVLQDYGLARFVNIEQKGGGNYLKENTTWAKQTIAHNTIIQNETSHFNGKYEIGSKNHSNEYLFNVENKKVQVVSAKEENAYPGTILHRTMLLVNDTTFINHSFVLDLYNVSSNALNKYDLPFYYSGQLMQANFKYQQQSEIKTLGSSNGYQHLFVKALADAPKNNLQFNWLDNNVFYTITSATLPTDKIIFVETGANDPEFNLRRDPGFIIRKNNTKNALFVTAIEPHGTYSPVSEFSVNSYSSIAEIKTILSTKDYSAVSITNINKETKTFILCNTNSNKEAKHTLKINNKDYNWVGPFMYN</sequence>
<gene>
    <name evidence="7" type="ORF">SAMN05660313_03462</name>
</gene>